<evidence type="ECO:0000313" key="15">
    <source>
        <dbReference type="Proteomes" id="UP001165080"/>
    </source>
</evidence>
<evidence type="ECO:0000313" key="14">
    <source>
        <dbReference type="EMBL" id="GLC52035.1"/>
    </source>
</evidence>
<feature type="domain" description="TRAF3-interacting protein 1 C-terminal" evidence="13">
    <location>
        <begin position="358"/>
        <end position="519"/>
    </location>
</feature>
<name>A0A9W6F172_9CHLO</name>
<feature type="domain" description="TRAF3-interacting protein 1 N-terminal" evidence="12">
    <location>
        <begin position="15"/>
        <end position="118"/>
    </location>
</feature>
<accession>A0A9W6F172</accession>
<organism evidence="14 15">
    <name type="scientific">Pleodorina starrii</name>
    <dbReference type="NCBI Taxonomy" id="330485"/>
    <lineage>
        <taxon>Eukaryota</taxon>
        <taxon>Viridiplantae</taxon>
        <taxon>Chlorophyta</taxon>
        <taxon>core chlorophytes</taxon>
        <taxon>Chlorophyceae</taxon>
        <taxon>CS clade</taxon>
        <taxon>Chlamydomonadales</taxon>
        <taxon>Volvocaceae</taxon>
        <taxon>Pleodorina</taxon>
    </lineage>
</organism>
<comment type="similarity">
    <text evidence="8">Belongs to the TRAF3IP1 family.</text>
</comment>
<gene>
    <name evidence="14" type="primary">PLEST003947</name>
    <name evidence="14" type="ORF">PLESTB_000575300</name>
</gene>
<keyword evidence="15" id="KW-1185">Reference proteome</keyword>
<dbReference type="GO" id="GO:0008017">
    <property type="term" value="F:microtubule binding"/>
    <property type="evidence" value="ECO:0007669"/>
    <property type="project" value="InterPro"/>
</dbReference>
<dbReference type="InterPro" id="IPR018799">
    <property type="entry name" value="TRAF3IP1"/>
</dbReference>
<feature type="compositionally biased region" description="Gly residues" evidence="11">
    <location>
        <begin position="405"/>
        <end position="415"/>
    </location>
</feature>
<evidence type="ECO:0000256" key="10">
    <source>
        <dbReference type="SAM" id="Coils"/>
    </source>
</evidence>
<dbReference type="Proteomes" id="UP001165080">
    <property type="component" value="Unassembled WGS sequence"/>
</dbReference>
<evidence type="ECO:0000256" key="7">
    <source>
        <dbReference type="ARBA" id="ARBA00023273"/>
    </source>
</evidence>
<feature type="compositionally biased region" description="Basic and acidic residues" evidence="11">
    <location>
        <begin position="177"/>
        <end position="202"/>
    </location>
</feature>
<feature type="compositionally biased region" description="Low complexity" evidence="11">
    <location>
        <begin position="247"/>
        <end position="257"/>
    </location>
</feature>
<dbReference type="AlphaFoldDB" id="A0A9W6F172"/>
<dbReference type="GO" id="GO:0060271">
    <property type="term" value="P:cilium assembly"/>
    <property type="evidence" value="ECO:0007669"/>
    <property type="project" value="TreeGrafter"/>
</dbReference>
<dbReference type="PANTHER" id="PTHR31363:SF0">
    <property type="entry name" value="TRAF3-INTERACTING PROTEIN 1"/>
    <property type="match status" value="1"/>
</dbReference>
<evidence type="ECO:0000256" key="3">
    <source>
        <dbReference type="ARBA" id="ARBA00022490"/>
    </source>
</evidence>
<evidence type="ECO:0000259" key="13">
    <source>
        <dbReference type="Pfam" id="PF17749"/>
    </source>
</evidence>
<dbReference type="GO" id="GO:0048513">
    <property type="term" value="P:animal organ development"/>
    <property type="evidence" value="ECO:0007669"/>
    <property type="project" value="UniProtKB-ARBA"/>
</dbReference>
<keyword evidence="7" id="KW-0966">Cell projection</keyword>
<dbReference type="PANTHER" id="PTHR31363">
    <property type="entry name" value="TRAF3-INTERACTING PROTEIN 1"/>
    <property type="match status" value="1"/>
</dbReference>
<dbReference type="Gene3D" id="1.10.418.50">
    <property type="entry name" value="Microtubule-binding protein MIP-T3"/>
    <property type="match status" value="1"/>
</dbReference>
<evidence type="ECO:0000256" key="5">
    <source>
        <dbReference type="ARBA" id="ARBA00023054"/>
    </source>
</evidence>
<feature type="region of interest" description="Disordered" evidence="11">
    <location>
        <begin position="385"/>
        <end position="419"/>
    </location>
</feature>
<sequence length="525" mass="55611">MCDNWQATIDTLQGASPIFDKPKLSEKLLVKPPFRFLHDVVSAVQASTGFAPGLFQGEELDGKAIQEKDAKVAYLRKIIDVVSLTLGEQCPARPTKIVAGLEPENTNIFLQMLGRACKKGNGADGVKKVLGGATTDAAPSKPAAPPAPEPAPKEEKKSSRSSSSAAPAAPDAAPPKKSREPSEKPEKPSEKPEKSAEKEKSSSSRSKSKAPEEPPAKPSSKKKEEPPPPAPAEEKRSRSKPPPPPAVDEAPPAAEPAGRSVSPGADDALNRTGGAPKFQRPTSARKAPPRVPQAQQPTSVLGGGLRPGTAQRRPPAAADKVSKPVAVIADNARGDSDDEVEVVHEQERATGGPTVMGEKGVLVQDILKVENDLKVIGLATTQDNKDTSDQGGGTGIILKRLGKPGAAGPGAGAGARGHDPSAVRDLVQKLCQSSTPLAKSMDYLQEDIENMRKEYKFWITEKRMYQDELARELRMQGEAANIDAQLADLDGQIKQARDRIIGLKGQILRNDETLGKLLAMATSGR</sequence>
<dbReference type="Pfam" id="PF17749">
    <property type="entry name" value="MIP-T3_C"/>
    <property type="match status" value="1"/>
</dbReference>
<dbReference type="GO" id="GO:0048731">
    <property type="term" value="P:system development"/>
    <property type="evidence" value="ECO:0007669"/>
    <property type="project" value="UniProtKB-ARBA"/>
</dbReference>
<feature type="region of interest" description="Disordered" evidence="11">
    <location>
        <begin position="128"/>
        <end position="341"/>
    </location>
</feature>
<evidence type="ECO:0000256" key="1">
    <source>
        <dbReference type="ARBA" id="ARBA00004120"/>
    </source>
</evidence>
<dbReference type="Pfam" id="PF10243">
    <property type="entry name" value="MIP-T3"/>
    <property type="match status" value="1"/>
</dbReference>
<dbReference type="GO" id="GO:0030992">
    <property type="term" value="C:intraciliary transport particle B"/>
    <property type="evidence" value="ECO:0007669"/>
    <property type="project" value="TreeGrafter"/>
</dbReference>
<dbReference type="OrthoDB" id="10258914at2759"/>
<dbReference type="GO" id="GO:0070507">
    <property type="term" value="P:regulation of microtubule cytoskeleton organization"/>
    <property type="evidence" value="ECO:0007669"/>
    <property type="project" value="TreeGrafter"/>
</dbReference>
<dbReference type="GO" id="GO:0042073">
    <property type="term" value="P:intraciliary transport"/>
    <property type="evidence" value="ECO:0007669"/>
    <property type="project" value="TreeGrafter"/>
</dbReference>
<dbReference type="InterPro" id="IPR041476">
    <property type="entry name" value="TRAF3IP1_C"/>
</dbReference>
<evidence type="ECO:0000256" key="11">
    <source>
        <dbReference type="SAM" id="MobiDB-lite"/>
    </source>
</evidence>
<evidence type="ECO:0000256" key="9">
    <source>
        <dbReference type="ARBA" id="ARBA00070492"/>
    </source>
</evidence>
<feature type="coiled-coil region" evidence="10">
    <location>
        <begin position="441"/>
        <end position="506"/>
    </location>
</feature>
<feature type="compositionally biased region" description="Low complexity" evidence="11">
    <location>
        <begin position="160"/>
        <end position="171"/>
    </location>
</feature>
<proteinExistence type="inferred from homology"/>
<evidence type="ECO:0000256" key="2">
    <source>
        <dbReference type="ARBA" id="ARBA00004430"/>
    </source>
</evidence>
<keyword evidence="3" id="KW-0963">Cytoplasm</keyword>
<evidence type="ECO:0000256" key="6">
    <source>
        <dbReference type="ARBA" id="ARBA00023212"/>
    </source>
</evidence>
<dbReference type="InterPro" id="IPR040468">
    <property type="entry name" value="TRAF3IP1_N"/>
</dbReference>
<keyword evidence="6" id="KW-0206">Cytoskeleton</keyword>
<evidence type="ECO:0000259" key="12">
    <source>
        <dbReference type="Pfam" id="PF10243"/>
    </source>
</evidence>
<dbReference type="EMBL" id="BRXU01000005">
    <property type="protein sequence ID" value="GLC52035.1"/>
    <property type="molecule type" value="Genomic_DNA"/>
</dbReference>
<dbReference type="GO" id="GO:0036064">
    <property type="term" value="C:ciliary basal body"/>
    <property type="evidence" value="ECO:0007669"/>
    <property type="project" value="TreeGrafter"/>
</dbReference>
<protein>
    <recommendedName>
        <fullName evidence="9">TRAF3-interacting protein 1</fullName>
    </recommendedName>
</protein>
<dbReference type="InterPro" id="IPR042576">
    <property type="entry name" value="TRAF3IP1_N_sf"/>
</dbReference>
<dbReference type="FunFam" id="1.10.418.50:FF:000001">
    <property type="entry name" value="TRAF3-interacting protein 1 isoform X1"/>
    <property type="match status" value="1"/>
</dbReference>
<dbReference type="GO" id="GO:0005930">
    <property type="term" value="C:axoneme"/>
    <property type="evidence" value="ECO:0007669"/>
    <property type="project" value="UniProtKB-SubCell"/>
</dbReference>
<comment type="caution">
    <text evidence="14">The sequence shown here is derived from an EMBL/GenBank/DDBJ whole genome shotgun (WGS) entry which is preliminary data.</text>
</comment>
<comment type="subcellular location">
    <subcellularLocation>
        <location evidence="2">Cytoplasm</location>
        <location evidence="2">Cytoskeleton</location>
        <location evidence="2">Cilium axoneme</location>
    </subcellularLocation>
    <subcellularLocation>
        <location evidence="1">Cytoplasm</location>
        <location evidence="1">Cytoskeleton</location>
        <location evidence="1">Cilium basal body</location>
    </subcellularLocation>
</comment>
<feature type="compositionally biased region" description="Basic and acidic residues" evidence="11">
    <location>
        <begin position="209"/>
        <end position="236"/>
    </location>
</feature>
<keyword evidence="5 10" id="KW-0175">Coiled coil</keyword>
<keyword evidence="4" id="KW-0970">Cilium biogenesis/degradation</keyword>
<evidence type="ECO:0000256" key="4">
    <source>
        <dbReference type="ARBA" id="ARBA00022794"/>
    </source>
</evidence>
<reference evidence="14 15" key="1">
    <citation type="journal article" date="2023" name="Commun. Biol.">
        <title>Reorganization of the ancestral sex-determining regions during the evolution of trioecy in Pleodorina starrii.</title>
        <authorList>
            <person name="Takahashi K."/>
            <person name="Suzuki S."/>
            <person name="Kawai-Toyooka H."/>
            <person name="Yamamoto K."/>
            <person name="Hamaji T."/>
            <person name="Ootsuki R."/>
            <person name="Yamaguchi H."/>
            <person name="Kawachi M."/>
            <person name="Higashiyama T."/>
            <person name="Nozaki H."/>
        </authorList>
    </citation>
    <scope>NUCLEOTIDE SEQUENCE [LARGE SCALE GENOMIC DNA]</scope>
    <source>
        <strain evidence="14 15">NIES-4479</strain>
    </source>
</reference>
<evidence type="ECO:0000256" key="8">
    <source>
        <dbReference type="ARBA" id="ARBA00043971"/>
    </source>
</evidence>